<organism evidence="3 4">
    <name type="scientific">Erysiphe pulchra</name>
    <dbReference type="NCBI Taxonomy" id="225359"/>
    <lineage>
        <taxon>Eukaryota</taxon>
        <taxon>Fungi</taxon>
        <taxon>Dikarya</taxon>
        <taxon>Ascomycota</taxon>
        <taxon>Pezizomycotina</taxon>
        <taxon>Leotiomycetes</taxon>
        <taxon>Erysiphales</taxon>
        <taxon>Erysiphaceae</taxon>
        <taxon>Erysiphe</taxon>
    </lineage>
</organism>
<dbReference type="SUPFAM" id="SSF49879">
    <property type="entry name" value="SMAD/FHA domain"/>
    <property type="match status" value="1"/>
</dbReference>
<accession>A0A2S4PXA5</accession>
<feature type="region of interest" description="Disordered" evidence="1">
    <location>
        <begin position="238"/>
        <end position="263"/>
    </location>
</feature>
<proteinExistence type="predicted"/>
<dbReference type="OrthoDB" id="4096268at2759"/>
<sequence>MGIQAKITFTSLNDTIFPVKRVITLNSQVSKITVSRASKSSNKSLYSAGDNAWFDSPVMSRDHAEISLDPDCETLLLRDVGSMHGTCINNTPLVSFVPTVLHNGDVVVFGTEVKRGSETFPPCKFIVNYEISSQKAGNTFAYPDYSDYEDDDDISLSGSDLVQDQIMGTPIERNLQIIDSLLDSNLPRMETELNIIPSISKNDKIESMVSETEILADEEPTEDLEDITWCHDEIEVIPKSKELAPSSQSEGERQDSKKPDSQHLTNLIAIPEAKAIKETQKLANNKPIENRACFEASSQVTEIEVEVDKCHTENEISDLSKSKINESKQIKCRKRKADVISGNSEDEVGSCAINSFPTQDSITSVLVEPSHEGIFSSTYSGAPPSKRQKIVESLGYIALGGFAAAAGLFSVL</sequence>
<name>A0A2S4PXA5_9PEZI</name>
<protein>
    <recommendedName>
        <fullName evidence="2">FHA domain-containing protein</fullName>
    </recommendedName>
</protein>
<dbReference type="GO" id="GO:0005737">
    <property type="term" value="C:cytoplasm"/>
    <property type="evidence" value="ECO:0007669"/>
    <property type="project" value="TreeGrafter"/>
</dbReference>
<gene>
    <name evidence="3" type="ORF">EPUL_002829</name>
</gene>
<dbReference type="STRING" id="225359.A0A2S4PXA5"/>
<dbReference type="PANTHER" id="PTHR15715:SF37">
    <property type="entry name" value="LD47843P"/>
    <property type="match status" value="1"/>
</dbReference>
<dbReference type="InterPro" id="IPR008984">
    <property type="entry name" value="SMAD_FHA_dom_sf"/>
</dbReference>
<feature type="non-terminal residue" evidence="3">
    <location>
        <position position="412"/>
    </location>
</feature>
<evidence type="ECO:0000313" key="4">
    <source>
        <dbReference type="Proteomes" id="UP000237438"/>
    </source>
</evidence>
<keyword evidence="4" id="KW-1185">Reference proteome</keyword>
<dbReference type="PROSITE" id="PS50006">
    <property type="entry name" value="FHA_DOMAIN"/>
    <property type="match status" value="1"/>
</dbReference>
<dbReference type="InterPro" id="IPR051176">
    <property type="entry name" value="Cent_Immune-Sig_Mod"/>
</dbReference>
<feature type="compositionally biased region" description="Basic and acidic residues" evidence="1">
    <location>
        <begin position="250"/>
        <end position="261"/>
    </location>
</feature>
<reference evidence="3 4" key="1">
    <citation type="submission" date="2017-10" db="EMBL/GenBank/DDBJ databases">
        <title>Development of genomic resources for the powdery mildew, Erysiphe pulchra.</title>
        <authorList>
            <person name="Wadl P.A."/>
            <person name="Mack B.M."/>
            <person name="Moore G."/>
            <person name="Beltz S.B."/>
        </authorList>
    </citation>
    <scope>NUCLEOTIDE SEQUENCE [LARGE SCALE GENOMIC DNA]</scope>
    <source>
        <strain evidence="3">Cflorida</strain>
    </source>
</reference>
<feature type="domain" description="FHA" evidence="2">
    <location>
        <begin position="32"/>
        <end position="93"/>
    </location>
</feature>
<evidence type="ECO:0000313" key="3">
    <source>
        <dbReference type="EMBL" id="POS86663.1"/>
    </source>
</evidence>
<comment type="caution">
    <text evidence="3">The sequence shown here is derived from an EMBL/GenBank/DDBJ whole genome shotgun (WGS) entry which is preliminary data.</text>
</comment>
<dbReference type="AlphaFoldDB" id="A0A2S4PXA5"/>
<dbReference type="InterPro" id="IPR000253">
    <property type="entry name" value="FHA_dom"/>
</dbReference>
<dbReference type="EMBL" id="PEDP01000278">
    <property type="protein sequence ID" value="POS86663.1"/>
    <property type="molecule type" value="Genomic_DNA"/>
</dbReference>
<dbReference type="Proteomes" id="UP000237438">
    <property type="component" value="Unassembled WGS sequence"/>
</dbReference>
<dbReference type="PANTHER" id="PTHR15715">
    <property type="entry name" value="CENTROSOMAL PROTEIN OF 170 KDA"/>
    <property type="match status" value="1"/>
</dbReference>
<dbReference type="Gene3D" id="2.60.200.20">
    <property type="match status" value="1"/>
</dbReference>
<evidence type="ECO:0000259" key="2">
    <source>
        <dbReference type="PROSITE" id="PS50006"/>
    </source>
</evidence>
<evidence type="ECO:0000256" key="1">
    <source>
        <dbReference type="SAM" id="MobiDB-lite"/>
    </source>
</evidence>
<dbReference type="Pfam" id="PF00498">
    <property type="entry name" value="FHA"/>
    <property type="match status" value="1"/>
</dbReference>
<dbReference type="SMART" id="SM00240">
    <property type="entry name" value="FHA"/>
    <property type="match status" value="1"/>
</dbReference>